<comment type="caution">
    <text evidence="1">The sequence shown here is derived from an EMBL/GenBank/DDBJ whole genome shotgun (WGS) entry which is preliminary data.</text>
</comment>
<evidence type="ECO:0000313" key="2">
    <source>
        <dbReference type="Proteomes" id="UP001385951"/>
    </source>
</evidence>
<accession>A0AAW0FZG8</accession>
<gene>
    <name evidence="1" type="ORF">QCA50_011372</name>
</gene>
<dbReference type="Proteomes" id="UP001385951">
    <property type="component" value="Unassembled WGS sequence"/>
</dbReference>
<evidence type="ECO:0000313" key="1">
    <source>
        <dbReference type="EMBL" id="KAK7685507.1"/>
    </source>
</evidence>
<dbReference type="EMBL" id="JASBNA010000020">
    <property type="protein sequence ID" value="KAK7685507.1"/>
    <property type="molecule type" value="Genomic_DNA"/>
</dbReference>
<name>A0AAW0FZG8_9APHY</name>
<evidence type="ECO:0008006" key="3">
    <source>
        <dbReference type="Google" id="ProtNLM"/>
    </source>
</evidence>
<dbReference type="AlphaFoldDB" id="A0AAW0FZG8"/>
<sequence>MFTLYILKVRFYANFSTVSLSSSWLIHTGLGIPIRSSGHNIPHLRCAICSVPVHSIQCSRWNLVHAYDEDGPDPAHRDHLAISSARVWDDRARSRELSSTSG</sequence>
<proteinExistence type="predicted"/>
<organism evidence="1 2">
    <name type="scientific">Cerrena zonata</name>
    <dbReference type="NCBI Taxonomy" id="2478898"/>
    <lineage>
        <taxon>Eukaryota</taxon>
        <taxon>Fungi</taxon>
        <taxon>Dikarya</taxon>
        <taxon>Basidiomycota</taxon>
        <taxon>Agaricomycotina</taxon>
        <taxon>Agaricomycetes</taxon>
        <taxon>Polyporales</taxon>
        <taxon>Cerrenaceae</taxon>
        <taxon>Cerrena</taxon>
    </lineage>
</organism>
<keyword evidence="2" id="KW-1185">Reference proteome</keyword>
<reference evidence="1 2" key="1">
    <citation type="submission" date="2022-09" db="EMBL/GenBank/DDBJ databases">
        <authorList>
            <person name="Palmer J.M."/>
        </authorList>
    </citation>
    <scope>NUCLEOTIDE SEQUENCE [LARGE SCALE GENOMIC DNA]</scope>
    <source>
        <strain evidence="1 2">DSM 7382</strain>
    </source>
</reference>
<protein>
    <recommendedName>
        <fullName evidence="3">Secreted protein</fullName>
    </recommendedName>
</protein>